<keyword evidence="1" id="KW-0472">Membrane</keyword>
<evidence type="ECO:0000256" key="1">
    <source>
        <dbReference type="SAM" id="Phobius"/>
    </source>
</evidence>
<keyword evidence="1" id="KW-0812">Transmembrane</keyword>
<dbReference type="SUPFAM" id="SSF51445">
    <property type="entry name" value="(Trans)glycosidases"/>
    <property type="match status" value="1"/>
</dbReference>
<evidence type="ECO:0000259" key="3">
    <source>
        <dbReference type="Pfam" id="PF16586"/>
    </source>
</evidence>
<dbReference type="Gene3D" id="3.20.20.80">
    <property type="entry name" value="Glycosidases"/>
    <property type="match status" value="1"/>
</dbReference>
<name>A0ABV6Z535_UNCC1</name>
<keyword evidence="1" id="KW-1133">Transmembrane helix</keyword>
<dbReference type="Proteomes" id="UP001594351">
    <property type="component" value="Unassembled WGS sequence"/>
</dbReference>
<dbReference type="InterPro" id="IPR032260">
    <property type="entry name" value="DUF5060"/>
</dbReference>
<evidence type="ECO:0000313" key="4">
    <source>
        <dbReference type="EMBL" id="MFC1853555.1"/>
    </source>
</evidence>
<dbReference type="InterPro" id="IPR013783">
    <property type="entry name" value="Ig-like_fold"/>
</dbReference>
<gene>
    <name evidence="4" type="ORF">ACFL27_25490</name>
</gene>
<comment type="caution">
    <text evidence="4">The sequence shown here is derived from an EMBL/GenBank/DDBJ whole genome shotgun (WGS) entry which is preliminary data.</text>
</comment>
<evidence type="ECO:0000313" key="5">
    <source>
        <dbReference type="Proteomes" id="UP001594351"/>
    </source>
</evidence>
<evidence type="ECO:0000259" key="2">
    <source>
        <dbReference type="Pfam" id="PF13204"/>
    </source>
</evidence>
<dbReference type="Pfam" id="PF16586">
    <property type="entry name" value="DUF5060"/>
    <property type="match status" value="1"/>
</dbReference>
<keyword evidence="5" id="KW-1185">Reference proteome</keyword>
<feature type="transmembrane region" description="Helical" evidence="1">
    <location>
        <begin position="742"/>
        <end position="761"/>
    </location>
</feature>
<dbReference type="InterPro" id="IPR017853">
    <property type="entry name" value="GH"/>
</dbReference>
<dbReference type="EMBL" id="JBHPBY010000531">
    <property type="protein sequence ID" value="MFC1853555.1"/>
    <property type="molecule type" value="Genomic_DNA"/>
</dbReference>
<protein>
    <submittedName>
        <fullName evidence="4">DUF5060 domain-containing protein</fullName>
    </submittedName>
</protein>
<feature type="domain" description="DUF5060" evidence="3">
    <location>
        <begin position="216"/>
        <end position="283"/>
    </location>
</feature>
<reference evidence="4 5" key="1">
    <citation type="submission" date="2024-09" db="EMBL/GenBank/DDBJ databases">
        <title>Laminarin stimulates single cell rates of sulfate reduction while oxygen inhibits transcriptomic activity in coastal marine sediment.</title>
        <authorList>
            <person name="Lindsay M."/>
            <person name="Orcutt B."/>
            <person name="Emerson D."/>
            <person name="Stepanauskas R."/>
            <person name="D'Angelo T."/>
        </authorList>
    </citation>
    <scope>NUCLEOTIDE SEQUENCE [LARGE SCALE GENOMIC DNA]</scope>
    <source>
        <strain evidence="4">SAG AM-311-K15</strain>
    </source>
</reference>
<organism evidence="4 5">
    <name type="scientific">candidate division CSSED10-310 bacterium</name>
    <dbReference type="NCBI Taxonomy" id="2855610"/>
    <lineage>
        <taxon>Bacteria</taxon>
        <taxon>Bacteria division CSSED10-310</taxon>
    </lineage>
</organism>
<dbReference type="Pfam" id="PF13204">
    <property type="entry name" value="Apiosidase"/>
    <property type="match status" value="1"/>
</dbReference>
<dbReference type="InterPro" id="IPR025277">
    <property type="entry name" value="Apiosidase-like_cat_dom"/>
</dbReference>
<dbReference type="Gene3D" id="2.60.40.10">
    <property type="entry name" value="Immunoglobulins"/>
    <property type="match status" value="1"/>
</dbReference>
<feature type="domain" description="Apiosidase-like catalytic" evidence="2">
    <location>
        <begin position="313"/>
        <end position="606"/>
    </location>
</feature>
<accession>A0ABV6Z535</accession>
<sequence length="773" mass="89236">MKKHLGSLLYLFGFVTFVLGNLGEVRAYEQVLINDPGGATNSQKVYVLDHTITKGYFEAKMNGDLNCSNVDKSHPLSGWEFVGNYSHHQQNGSFAMWRIGANYSPFKLLATPQGLPEREEARHDATLTGIHTYRLEFIDGTVSFILDGITIREWQFSRFAMKVFVIGKDDLYGICNPALAITNVKVVEYIGQPPTPTLTPTPAPTPTPDPNIETKVKLYDLFEIRIPSGMQWEHPFTDTNVYGHFRKVGAGWRQWKGFYDGEGTWVVRFRPDSSGVYEWKTFSVPAHAVFDQTGFFDCIAPREGNHGPLQRSGQFIFHADGSDPYWIGATAFGLPFKDTWQEYLQQYLAEGITYYRVGSWFFIECEQETDCFLGLWPFEVWPYPCEQPVNYTEMNISQFQRLDGILQYLHEHNAYAEICIYSGRSSEQLCSEDDIYQVDDPRQIPYLDYLVARFRAYPNLVWEIGNEIRNWDGGYQWLEAREWVHWVGNYMKFLDPEHLISYDAQWAEDPWWYWDPVIYPEWLHPDISHKECWEASWCDIVCAHTDRTTGHWWYRGPEQIRQLSELFGKPVFNDEPHRKGYTGVVTDDEIRRSAYLTVMIGNAWHTIHGVSGKGTPEDPLCAACVQGMDLANGFVLHLNKFFAEVGQYNFYSDNSLIEGPGQYLRAMYRDNIYVYSAFAAAGQFVLKTNQLDTYQIKVMDSVSGIWLYQEVMAGQNFSVDIPPNVDFIAYVKKIEDNPTPTLSHWSMLICILFFCLLLLWFSKGGRVSRRPAY</sequence>
<proteinExistence type="predicted"/>